<evidence type="ECO:0000259" key="7">
    <source>
        <dbReference type="Pfam" id="PF02525"/>
    </source>
</evidence>
<dbReference type="OrthoDB" id="9787136at2"/>
<name>A0A6I6IVE1_9RHOB</name>
<proteinExistence type="inferred from homology"/>
<dbReference type="GO" id="GO:0016652">
    <property type="term" value="F:oxidoreductase activity, acting on NAD(P)H as acceptor"/>
    <property type="evidence" value="ECO:0007669"/>
    <property type="project" value="UniProtKB-UniRule"/>
</dbReference>
<feature type="binding site" evidence="6">
    <location>
        <position position="11"/>
    </location>
    <ligand>
        <name>FMN</name>
        <dbReference type="ChEBI" id="CHEBI:58210"/>
    </ligand>
</feature>
<dbReference type="InterPro" id="IPR003680">
    <property type="entry name" value="Flavodoxin_fold"/>
</dbReference>
<keyword evidence="1 6" id="KW-0285">Flavoprotein</keyword>
<comment type="caution">
    <text evidence="6">Lacks conserved residue(s) required for the propagation of feature annotation.</text>
</comment>
<organism evidence="8 9">
    <name type="scientific">Roseovarius faecimaris</name>
    <dbReference type="NCBI Taxonomy" id="2494550"/>
    <lineage>
        <taxon>Bacteria</taxon>
        <taxon>Pseudomonadati</taxon>
        <taxon>Pseudomonadota</taxon>
        <taxon>Alphaproteobacteria</taxon>
        <taxon>Rhodobacterales</taxon>
        <taxon>Roseobacteraceae</taxon>
        <taxon>Roseovarius</taxon>
    </lineage>
</organism>
<dbReference type="PANTHER" id="PTHR43741:SF2">
    <property type="entry name" value="FMN-DEPENDENT NADH:QUINONE OXIDOREDUCTASE"/>
    <property type="match status" value="1"/>
</dbReference>
<dbReference type="GO" id="GO:0009055">
    <property type="term" value="F:electron transfer activity"/>
    <property type="evidence" value="ECO:0007669"/>
    <property type="project" value="UniProtKB-UniRule"/>
</dbReference>
<evidence type="ECO:0000256" key="1">
    <source>
        <dbReference type="ARBA" id="ARBA00022630"/>
    </source>
</evidence>
<comment type="cofactor">
    <cofactor evidence="6">
        <name>FMN</name>
        <dbReference type="ChEBI" id="CHEBI:58210"/>
    </cofactor>
    <text evidence="6">Binds 1 FMN per subunit.</text>
</comment>
<dbReference type="InterPro" id="IPR050104">
    <property type="entry name" value="FMN-dep_NADH:Q_OxRdtase_AzoR1"/>
</dbReference>
<accession>A0A6I6IVE1</accession>
<comment type="catalytic activity">
    <reaction evidence="5">
        <text>N,N-dimethyl-1,4-phenylenediamine + anthranilate + 2 NAD(+) = 2-(4-dimethylaminophenyl)diazenylbenzoate + 2 NADH + 2 H(+)</text>
        <dbReference type="Rhea" id="RHEA:55872"/>
        <dbReference type="ChEBI" id="CHEBI:15378"/>
        <dbReference type="ChEBI" id="CHEBI:15783"/>
        <dbReference type="ChEBI" id="CHEBI:16567"/>
        <dbReference type="ChEBI" id="CHEBI:57540"/>
        <dbReference type="ChEBI" id="CHEBI:57945"/>
        <dbReference type="ChEBI" id="CHEBI:71579"/>
        <dbReference type="EC" id="1.7.1.17"/>
    </reaction>
    <physiologicalReaction direction="right-to-left" evidence="5">
        <dbReference type="Rhea" id="RHEA:55874"/>
    </physiologicalReaction>
</comment>
<dbReference type="InterPro" id="IPR029039">
    <property type="entry name" value="Flavoprotein-like_sf"/>
</dbReference>
<comment type="subunit">
    <text evidence="6">Homodimer.</text>
</comment>
<dbReference type="KEGG" id="rom:EI983_15590"/>
<dbReference type="SUPFAM" id="SSF52218">
    <property type="entry name" value="Flavoproteins"/>
    <property type="match status" value="1"/>
</dbReference>
<feature type="domain" description="Flavodoxin-like fold" evidence="7">
    <location>
        <begin position="4"/>
        <end position="190"/>
    </location>
</feature>
<evidence type="ECO:0000256" key="2">
    <source>
        <dbReference type="ARBA" id="ARBA00022643"/>
    </source>
</evidence>
<keyword evidence="4 6" id="KW-0520">NAD</keyword>
<sequence length="192" mass="20399">MTQTLLQIDSSARMQGSTTRALTTRIAERLGGALTRRDLSSALPQIDENWVNANFTPEADRTPAQRAALALSDQLVAEIKAADVLIIGVPVYNFGIPTALKAWIDQIARAGVTFRYTEAGPEGLLNGKRAILAVASGGTKVGSDIDFATGYMRHILGFIGITDVTLVSADEQMIDAERAAQSAEDAIARLAA</sequence>
<dbReference type="GO" id="GO:0010181">
    <property type="term" value="F:FMN binding"/>
    <property type="evidence" value="ECO:0007669"/>
    <property type="project" value="UniProtKB-UniRule"/>
</dbReference>
<evidence type="ECO:0000256" key="6">
    <source>
        <dbReference type="HAMAP-Rule" id="MF_01216"/>
    </source>
</evidence>
<dbReference type="Pfam" id="PF02525">
    <property type="entry name" value="Flavodoxin_2"/>
    <property type="match status" value="1"/>
</dbReference>
<dbReference type="Gene3D" id="3.40.50.360">
    <property type="match status" value="1"/>
</dbReference>
<dbReference type="HAMAP" id="MF_01216">
    <property type="entry name" value="Azoreductase_type1"/>
    <property type="match status" value="1"/>
</dbReference>
<dbReference type="EMBL" id="CP034348">
    <property type="protein sequence ID" value="QGX99611.1"/>
    <property type="molecule type" value="Genomic_DNA"/>
</dbReference>
<evidence type="ECO:0000256" key="5">
    <source>
        <dbReference type="ARBA" id="ARBA00048542"/>
    </source>
</evidence>
<evidence type="ECO:0000313" key="8">
    <source>
        <dbReference type="EMBL" id="QGX99611.1"/>
    </source>
</evidence>
<evidence type="ECO:0000256" key="3">
    <source>
        <dbReference type="ARBA" id="ARBA00023002"/>
    </source>
</evidence>
<comment type="similarity">
    <text evidence="6">Belongs to the azoreductase type 1 family.</text>
</comment>
<dbReference type="Proteomes" id="UP000428330">
    <property type="component" value="Chromosome"/>
</dbReference>
<keyword evidence="3 6" id="KW-0560">Oxidoreductase</keyword>
<dbReference type="InterPro" id="IPR023048">
    <property type="entry name" value="NADH:quinone_OxRdtase_FMN_depd"/>
</dbReference>
<protein>
    <recommendedName>
        <fullName evidence="6">FMN dependent NADH:quinone oxidoreductase</fullName>
        <ecNumber evidence="6">1.6.5.-</ecNumber>
    </recommendedName>
    <alternativeName>
        <fullName evidence="6">Azo-dye reductase</fullName>
    </alternativeName>
    <alternativeName>
        <fullName evidence="6">FMN-dependent NADH-azo compound oxidoreductase</fullName>
    </alternativeName>
    <alternativeName>
        <fullName evidence="6">FMN-dependent NADH-azoreductase</fullName>
        <ecNumber evidence="6">1.7.1.17</ecNumber>
    </alternativeName>
</protein>
<comment type="function">
    <text evidence="6">Quinone reductase that provides resistance to thiol-specific stress caused by electrophilic quinones.</text>
</comment>
<comment type="catalytic activity">
    <reaction evidence="6">
        <text>2 a quinone + NADH + H(+) = 2 a 1,4-benzosemiquinone + NAD(+)</text>
        <dbReference type="Rhea" id="RHEA:65952"/>
        <dbReference type="ChEBI" id="CHEBI:15378"/>
        <dbReference type="ChEBI" id="CHEBI:57540"/>
        <dbReference type="ChEBI" id="CHEBI:57945"/>
        <dbReference type="ChEBI" id="CHEBI:132124"/>
        <dbReference type="ChEBI" id="CHEBI:134225"/>
    </reaction>
</comment>
<keyword evidence="2 6" id="KW-0288">FMN</keyword>
<dbReference type="AlphaFoldDB" id="A0A6I6IVE1"/>
<evidence type="ECO:0000313" key="9">
    <source>
        <dbReference type="Proteomes" id="UP000428330"/>
    </source>
</evidence>
<dbReference type="EC" id="1.7.1.17" evidence="6"/>
<gene>
    <name evidence="6" type="primary">azoR</name>
    <name evidence="8" type="ORF">EI983_15590</name>
</gene>
<dbReference type="PANTHER" id="PTHR43741">
    <property type="entry name" value="FMN-DEPENDENT NADH-AZOREDUCTASE 1"/>
    <property type="match status" value="1"/>
</dbReference>
<keyword evidence="9" id="KW-1185">Reference proteome</keyword>
<dbReference type="RefSeq" id="WP_157708291.1">
    <property type="nucleotide sequence ID" value="NZ_CP034348.1"/>
</dbReference>
<evidence type="ECO:0000256" key="4">
    <source>
        <dbReference type="ARBA" id="ARBA00023027"/>
    </source>
</evidence>
<reference evidence="9" key="1">
    <citation type="submission" date="2018-12" db="EMBL/GenBank/DDBJ databases">
        <title>Complete genome sequence of Roseovarius sp. MME-070.</title>
        <authorList>
            <person name="Nam Y.-D."/>
            <person name="Kang J."/>
            <person name="Chung W.-H."/>
            <person name="Park Y.S."/>
        </authorList>
    </citation>
    <scope>NUCLEOTIDE SEQUENCE [LARGE SCALE GENOMIC DNA]</scope>
    <source>
        <strain evidence="9">MME-070</strain>
    </source>
</reference>
<dbReference type="GO" id="GO:0016655">
    <property type="term" value="F:oxidoreductase activity, acting on NAD(P)H, quinone or similar compound as acceptor"/>
    <property type="evidence" value="ECO:0007669"/>
    <property type="project" value="InterPro"/>
</dbReference>
<comment type="function">
    <text evidence="6">Also exhibits azoreductase activity. Catalyzes the reductive cleavage of the azo bond in aromatic azo compounds to the corresponding amines.</text>
</comment>
<dbReference type="EC" id="1.6.5.-" evidence="6"/>